<dbReference type="EMBL" id="CM044703">
    <property type="protein sequence ID" value="KAI5670663.1"/>
    <property type="molecule type" value="Genomic_DNA"/>
</dbReference>
<protein>
    <submittedName>
        <fullName evidence="1">Uncharacterized protein</fullName>
    </submittedName>
</protein>
<accession>A0ACC0BDF8</accession>
<gene>
    <name evidence="1" type="ORF">M9H77_11027</name>
</gene>
<evidence type="ECO:0000313" key="2">
    <source>
        <dbReference type="Proteomes" id="UP001060085"/>
    </source>
</evidence>
<reference evidence="2" key="1">
    <citation type="journal article" date="2023" name="Nat. Plants">
        <title>Single-cell RNA sequencing provides a high-resolution roadmap for understanding the multicellular compartmentation of specialized metabolism.</title>
        <authorList>
            <person name="Sun S."/>
            <person name="Shen X."/>
            <person name="Li Y."/>
            <person name="Li Y."/>
            <person name="Wang S."/>
            <person name="Li R."/>
            <person name="Zhang H."/>
            <person name="Shen G."/>
            <person name="Guo B."/>
            <person name="Wei J."/>
            <person name="Xu J."/>
            <person name="St-Pierre B."/>
            <person name="Chen S."/>
            <person name="Sun C."/>
        </authorList>
    </citation>
    <scope>NUCLEOTIDE SEQUENCE [LARGE SCALE GENOMIC DNA]</scope>
</reference>
<evidence type="ECO:0000313" key="1">
    <source>
        <dbReference type="EMBL" id="KAI5670663.1"/>
    </source>
</evidence>
<keyword evidence="2" id="KW-1185">Reference proteome</keyword>
<sequence>MAMGMNSCLMIVEGISLHHISIVQRIISPFFHRHSYSCSSTGICLGERLHRPAQAIQKKLLCNSFRCSSAGWISFSSEKDTKIFRSFPPHVLISVSVRSSFLKNVGGRDNKRQLKDNKIYLKIVHRTIMRKVRHDLPIERISIFTFQDTNTLEEKSSVFSSLWKLELSSVALDDDFIRNLFKGLPFTGRFQSEGMAFTAAHLSSSPDSLSSTWCGIICKHCNRSGPSFSHRSRETQTAGGVRSSRARSYYGRISIEWWPKTAATVVGGCGTPPGRSSRWMVRQISPIFWPRYNKTAAAYAGRTIG</sequence>
<proteinExistence type="predicted"/>
<comment type="caution">
    <text evidence="1">The sequence shown here is derived from an EMBL/GenBank/DDBJ whole genome shotgun (WGS) entry which is preliminary data.</text>
</comment>
<dbReference type="Proteomes" id="UP001060085">
    <property type="component" value="Linkage Group LG03"/>
</dbReference>
<name>A0ACC0BDF8_CATRO</name>
<organism evidence="1 2">
    <name type="scientific">Catharanthus roseus</name>
    <name type="common">Madagascar periwinkle</name>
    <name type="synonym">Vinca rosea</name>
    <dbReference type="NCBI Taxonomy" id="4058"/>
    <lineage>
        <taxon>Eukaryota</taxon>
        <taxon>Viridiplantae</taxon>
        <taxon>Streptophyta</taxon>
        <taxon>Embryophyta</taxon>
        <taxon>Tracheophyta</taxon>
        <taxon>Spermatophyta</taxon>
        <taxon>Magnoliopsida</taxon>
        <taxon>eudicotyledons</taxon>
        <taxon>Gunneridae</taxon>
        <taxon>Pentapetalae</taxon>
        <taxon>asterids</taxon>
        <taxon>lamiids</taxon>
        <taxon>Gentianales</taxon>
        <taxon>Apocynaceae</taxon>
        <taxon>Rauvolfioideae</taxon>
        <taxon>Vinceae</taxon>
        <taxon>Catharanthinae</taxon>
        <taxon>Catharanthus</taxon>
    </lineage>
</organism>